<keyword evidence="3 9" id="KW-0274">FAD</keyword>
<dbReference type="PIRSF" id="PIRSF000350">
    <property type="entry name" value="Mercury_reductase_MerA"/>
    <property type="match status" value="1"/>
</dbReference>
<feature type="active site" description="Proton acceptor" evidence="8">
    <location>
        <position position="440"/>
    </location>
</feature>
<evidence type="ECO:0000256" key="8">
    <source>
        <dbReference type="PIRSR" id="PIRSR000350-2"/>
    </source>
</evidence>
<keyword evidence="15" id="KW-1185">Reference proteome</keyword>
<comment type="similarity">
    <text evidence="1 11">Belongs to the class-I pyridine nucleotide-disulfide oxidoreductase family.</text>
</comment>
<dbReference type="EMBL" id="JAFREP010000015">
    <property type="protein sequence ID" value="MBO1320112.1"/>
    <property type="molecule type" value="Genomic_DNA"/>
</dbReference>
<dbReference type="GO" id="GO:0050660">
    <property type="term" value="F:flavin adenine dinucleotide binding"/>
    <property type="evidence" value="ECO:0007669"/>
    <property type="project" value="TreeGrafter"/>
</dbReference>
<evidence type="ECO:0000256" key="10">
    <source>
        <dbReference type="PIRSR" id="PIRSR000350-4"/>
    </source>
</evidence>
<feature type="domain" description="Pyridine nucleotide-disulphide oxidoreductase dimerisation" evidence="12">
    <location>
        <begin position="342"/>
        <end position="450"/>
    </location>
</feature>
<dbReference type="InterPro" id="IPR036188">
    <property type="entry name" value="FAD/NAD-bd_sf"/>
</dbReference>
<accession>A0A8J7Q9C4</accession>
<dbReference type="PRINTS" id="PR00368">
    <property type="entry name" value="FADPNR"/>
</dbReference>
<keyword evidence="6" id="KW-1015">Disulfide bond</keyword>
<feature type="disulfide bond" description="Redox-active" evidence="10">
    <location>
        <begin position="42"/>
        <end position="47"/>
    </location>
</feature>
<reference evidence="14" key="1">
    <citation type="submission" date="2021-03" db="EMBL/GenBank/DDBJ databases">
        <authorList>
            <person name="Wang G."/>
        </authorList>
    </citation>
    <scope>NUCLEOTIDE SEQUENCE</scope>
    <source>
        <strain evidence="14">KCTC 12899</strain>
    </source>
</reference>
<dbReference type="InterPro" id="IPR001100">
    <property type="entry name" value="Pyr_nuc-diS_OxRdtase"/>
</dbReference>
<keyword evidence="9" id="KW-0520">NAD</keyword>
<dbReference type="Proteomes" id="UP000664417">
    <property type="component" value="Unassembled WGS sequence"/>
</dbReference>
<dbReference type="GO" id="GO:0003955">
    <property type="term" value="F:NAD(P)H dehydrogenase (quinone) activity"/>
    <property type="evidence" value="ECO:0007669"/>
    <property type="project" value="TreeGrafter"/>
</dbReference>
<evidence type="ECO:0000259" key="12">
    <source>
        <dbReference type="Pfam" id="PF02852"/>
    </source>
</evidence>
<evidence type="ECO:0000256" key="5">
    <source>
        <dbReference type="ARBA" id="ARBA00023002"/>
    </source>
</evidence>
<comment type="cofactor">
    <cofactor evidence="9">
        <name>FAD</name>
        <dbReference type="ChEBI" id="CHEBI:57692"/>
    </cofactor>
    <text evidence="9">Binds 1 FAD per subunit.</text>
</comment>
<dbReference type="InterPro" id="IPR023753">
    <property type="entry name" value="FAD/NAD-binding_dom"/>
</dbReference>
<evidence type="ECO:0000256" key="7">
    <source>
        <dbReference type="ARBA" id="ARBA00023284"/>
    </source>
</evidence>
<feature type="binding site" evidence="9">
    <location>
        <position position="51"/>
    </location>
    <ligand>
        <name>FAD</name>
        <dbReference type="ChEBI" id="CHEBI:57692"/>
    </ligand>
</feature>
<evidence type="ECO:0000256" key="2">
    <source>
        <dbReference type="ARBA" id="ARBA00022630"/>
    </source>
</evidence>
<keyword evidence="7 11" id="KW-0676">Redox-active center</keyword>
<evidence type="ECO:0000256" key="11">
    <source>
        <dbReference type="RuleBase" id="RU003691"/>
    </source>
</evidence>
<keyword evidence="9" id="KW-0547">Nucleotide-binding</keyword>
<comment type="caution">
    <text evidence="14">The sequence shown here is derived from an EMBL/GenBank/DDBJ whole genome shotgun (WGS) entry which is preliminary data.</text>
</comment>
<dbReference type="InterPro" id="IPR004099">
    <property type="entry name" value="Pyr_nucl-diS_OxRdtase_dimer"/>
</dbReference>
<dbReference type="PROSITE" id="PS00076">
    <property type="entry name" value="PYRIDINE_REDOX_1"/>
    <property type="match status" value="1"/>
</dbReference>
<dbReference type="SUPFAM" id="SSF51905">
    <property type="entry name" value="FAD/NAD(P)-binding domain"/>
    <property type="match status" value="1"/>
</dbReference>
<evidence type="ECO:0000313" key="15">
    <source>
        <dbReference type="Proteomes" id="UP000664417"/>
    </source>
</evidence>
<dbReference type="InterPro" id="IPR016156">
    <property type="entry name" value="FAD/NAD-linked_Rdtase_dimer_sf"/>
</dbReference>
<proteinExistence type="inferred from homology"/>
<feature type="binding site" evidence="9">
    <location>
        <begin position="312"/>
        <end position="315"/>
    </location>
    <ligand>
        <name>FAD</name>
        <dbReference type="ChEBI" id="CHEBI:57692"/>
    </ligand>
</feature>
<keyword evidence="4" id="KW-0521">NADP</keyword>
<dbReference type="Pfam" id="PF07992">
    <property type="entry name" value="Pyr_redox_2"/>
    <property type="match status" value="1"/>
</dbReference>
<dbReference type="Gene3D" id="3.50.50.60">
    <property type="entry name" value="FAD/NAD(P)-binding domain"/>
    <property type="match status" value="2"/>
</dbReference>
<dbReference type="FunFam" id="3.30.390.30:FF:000001">
    <property type="entry name" value="Dihydrolipoyl dehydrogenase"/>
    <property type="match status" value="1"/>
</dbReference>
<dbReference type="Pfam" id="PF02852">
    <property type="entry name" value="Pyr_redox_dim"/>
    <property type="match status" value="1"/>
</dbReference>
<keyword evidence="2 11" id="KW-0285">Flavoprotein</keyword>
<sequence length="461" mass="50286">MHHRHYDVLVIGSGGGTKISTPASHLGLKAAIIEKDRLGGTCLNRGCIPSKMLIHAAEVADHISTAAKYNLKPAGFEVDFQALVQRVSETIDGESDSILPAYRKNENLDYYHGEAVFTGERQVTVRGFTLTADKVYIATGSRPRIPDIPGLDKVPFLTSTEALRLEKQPKRLVVLGGGYIATELAFYYSALGTDVDLIVRSSMLRAEDGQVREAFTKAFQRHADIHLQANITKVAFENDTYTIEVTGRDGKVQTLESDALLIAAGVVPNSDRLNLKAAGVKTDASGYIVVDDHLRTSAPNTWALGDVVGNYMFRHSVNVEGEYLFETTVAHPEDRPIDYGAMPHAVFTTPQVAGVGLTEEEARAQGNDYVVGFRNYSASAMGMALRSTEGFVKLLVDRSDRKIIGCHIIGHEASVLIHQVITLMQMKGTLDDLLSTIFIHPALNEIVRNAARDARAKLAAE</sequence>
<dbReference type="RefSeq" id="WP_207860063.1">
    <property type="nucleotide sequence ID" value="NZ_JAFREP010000015.1"/>
</dbReference>
<evidence type="ECO:0000313" key="14">
    <source>
        <dbReference type="EMBL" id="MBO1320112.1"/>
    </source>
</evidence>
<protein>
    <submittedName>
        <fullName evidence="14">Dihydrolipoyl dehydrogenase</fullName>
    </submittedName>
</protein>
<keyword evidence="5 11" id="KW-0560">Oxidoreductase</keyword>
<evidence type="ECO:0000259" key="13">
    <source>
        <dbReference type="Pfam" id="PF07992"/>
    </source>
</evidence>
<dbReference type="PANTHER" id="PTHR43014">
    <property type="entry name" value="MERCURIC REDUCTASE"/>
    <property type="match status" value="1"/>
</dbReference>
<evidence type="ECO:0000256" key="6">
    <source>
        <dbReference type="ARBA" id="ARBA00023157"/>
    </source>
</evidence>
<dbReference type="GO" id="GO:0016668">
    <property type="term" value="F:oxidoreductase activity, acting on a sulfur group of donors, NAD(P) as acceptor"/>
    <property type="evidence" value="ECO:0007669"/>
    <property type="project" value="InterPro"/>
</dbReference>
<feature type="domain" description="FAD/NAD(P)-binding" evidence="13">
    <location>
        <begin position="6"/>
        <end position="313"/>
    </location>
</feature>
<dbReference type="Gene3D" id="3.30.390.30">
    <property type="match status" value="1"/>
</dbReference>
<feature type="binding site" evidence="9">
    <location>
        <position position="265"/>
    </location>
    <ligand>
        <name>NAD(+)</name>
        <dbReference type="ChEBI" id="CHEBI:57540"/>
    </ligand>
</feature>
<name>A0A8J7Q9C4_9BACT</name>
<organism evidence="14 15">
    <name type="scientific">Acanthopleuribacter pedis</name>
    <dbReference type="NCBI Taxonomy" id="442870"/>
    <lineage>
        <taxon>Bacteria</taxon>
        <taxon>Pseudomonadati</taxon>
        <taxon>Acidobacteriota</taxon>
        <taxon>Holophagae</taxon>
        <taxon>Acanthopleuribacterales</taxon>
        <taxon>Acanthopleuribacteraceae</taxon>
        <taxon>Acanthopleuribacter</taxon>
    </lineage>
</organism>
<dbReference type="InterPro" id="IPR012999">
    <property type="entry name" value="Pyr_OxRdtase_I_AS"/>
</dbReference>
<evidence type="ECO:0000256" key="3">
    <source>
        <dbReference type="ARBA" id="ARBA00022827"/>
    </source>
</evidence>
<dbReference type="PANTHER" id="PTHR43014:SF4">
    <property type="entry name" value="PYRIDINE NUCLEOTIDE-DISULFIDE OXIDOREDUCTASE RCLA-RELATED"/>
    <property type="match status" value="1"/>
</dbReference>
<evidence type="ECO:0000256" key="4">
    <source>
        <dbReference type="ARBA" id="ARBA00022857"/>
    </source>
</evidence>
<dbReference type="AlphaFoldDB" id="A0A8J7Q9C4"/>
<dbReference type="PRINTS" id="PR00411">
    <property type="entry name" value="PNDRDTASEI"/>
</dbReference>
<gene>
    <name evidence="14" type="ORF">J3U88_16675</name>
</gene>
<evidence type="ECO:0000256" key="9">
    <source>
        <dbReference type="PIRSR" id="PIRSR000350-3"/>
    </source>
</evidence>
<dbReference type="SUPFAM" id="SSF55424">
    <property type="entry name" value="FAD/NAD-linked reductases, dimerisation (C-terminal) domain"/>
    <property type="match status" value="1"/>
</dbReference>
<feature type="binding site" evidence="9">
    <location>
        <begin position="176"/>
        <end position="183"/>
    </location>
    <ligand>
        <name>NAD(+)</name>
        <dbReference type="ChEBI" id="CHEBI:57540"/>
    </ligand>
</feature>
<evidence type="ECO:0000256" key="1">
    <source>
        <dbReference type="ARBA" id="ARBA00007532"/>
    </source>
</evidence>
<feature type="binding site" evidence="9">
    <location>
        <begin position="139"/>
        <end position="141"/>
    </location>
    <ligand>
        <name>FAD</name>
        <dbReference type="ChEBI" id="CHEBI:57692"/>
    </ligand>
</feature>
<feature type="binding site" evidence="9">
    <location>
        <position position="306"/>
    </location>
    <ligand>
        <name>FAD</name>
        <dbReference type="ChEBI" id="CHEBI:57692"/>
    </ligand>
</feature>